<sequence>MILYNLFKFSLWIMYICFFRRVYYLNANYIPKDEPLIFISNHSNGFMDPILIAAMQKRPVYFWARASEFPDNLKGKLMYRLHGLPIYRVEEGTENMHKNEATFKKTRELLYTGWDSAFIAPEGNCVLQKKLLPFKKGCARLAFKMMEEKNWGIDVKILPAGVNYTYHDKFRSEVYTKLGKPLSVLSYKEIYEKDKEEAIAQLTADMRVALRNQMVYIEEGNEALTEKLLVLLRNNFTRGIFPMYSANPELCEAEQQMANYVNELGEEEKIKLEEQVDTYYQNLEAKGANDYAVANQNKRSVFWLMVGLPFWIIGTLVGRIPHILARNLRNKFVPFAEFSTSFAFTAAFFIWIIWGILSVVIGAFFIGWWTLLLPFGMIFFQTYAYHYQDYYKEWSYLTRYKKVKKKDELEQERAGIKCLGKDYMKYANKVLQ</sequence>
<keyword evidence="4" id="KW-1185">Reference proteome</keyword>
<keyword evidence="3" id="KW-0012">Acyltransferase</keyword>
<dbReference type="InterPro" id="IPR002123">
    <property type="entry name" value="Plipid/glycerol_acylTrfase"/>
</dbReference>
<dbReference type="SMART" id="SM00563">
    <property type="entry name" value="PlsC"/>
    <property type="match status" value="1"/>
</dbReference>
<feature type="transmembrane region" description="Helical" evidence="1">
    <location>
        <begin position="332"/>
        <end position="354"/>
    </location>
</feature>
<name>A0A916DWA6_9BACT</name>
<dbReference type="InterPro" id="IPR052744">
    <property type="entry name" value="GPAT/DAPAT"/>
</dbReference>
<keyword evidence="3" id="KW-0808">Transferase</keyword>
<keyword evidence="1" id="KW-0472">Membrane</keyword>
<reference evidence="3" key="1">
    <citation type="submission" date="2022-09" db="EMBL/GenBank/DDBJ databases">
        <title>Aureispira anguillicida sp. nov., isolated from Leptocephalus of Japanese eel Anguilla japonica.</title>
        <authorList>
            <person name="Yuasa K."/>
            <person name="Mekata T."/>
            <person name="Ikunari K."/>
        </authorList>
    </citation>
    <scope>NUCLEOTIDE SEQUENCE</scope>
    <source>
        <strain evidence="3">EL160426</strain>
    </source>
</reference>
<evidence type="ECO:0000256" key="1">
    <source>
        <dbReference type="SAM" id="Phobius"/>
    </source>
</evidence>
<dbReference type="GO" id="GO:0016287">
    <property type="term" value="F:glycerone-phosphate O-acyltransferase activity"/>
    <property type="evidence" value="ECO:0007669"/>
    <property type="project" value="TreeGrafter"/>
</dbReference>
<accession>A0A916DWA6</accession>
<organism evidence="3 4">
    <name type="scientific">Aureispira anguillae</name>
    <dbReference type="NCBI Taxonomy" id="2864201"/>
    <lineage>
        <taxon>Bacteria</taxon>
        <taxon>Pseudomonadati</taxon>
        <taxon>Bacteroidota</taxon>
        <taxon>Saprospiria</taxon>
        <taxon>Saprospirales</taxon>
        <taxon>Saprospiraceae</taxon>
        <taxon>Aureispira</taxon>
    </lineage>
</organism>
<dbReference type="AlphaFoldDB" id="A0A916DWA6"/>
<feature type="transmembrane region" description="Helical" evidence="1">
    <location>
        <begin position="301"/>
        <end position="320"/>
    </location>
</feature>
<evidence type="ECO:0000259" key="2">
    <source>
        <dbReference type="SMART" id="SM00563"/>
    </source>
</evidence>
<dbReference type="EMBL" id="AP026867">
    <property type="protein sequence ID" value="BDS14470.1"/>
    <property type="molecule type" value="Genomic_DNA"/>
</dbReference>
<dbReference type="SUPFAM" id="SSF69593">
    <property type="entry name" value="Glycerol-3-phosphate (1)-acyltransferase"/>
    <property type="match status" value="1"/>
</dbReference>
<gene>
    <name evidence="3" type="ORF">AsAng_0052500</name>
</gene>
<feature type="transmembrane region" description="Helical" evidence="1">
    <location>
        <begin position="360"/>
        <end position="380"/>
    </location>
</feature>
<dbReference type="Pfam" id="PF01553">
    <property type="entry name" value="Acyltransferase"/>
    <property type="match status" value="1"/>
</dbReference>
<dbReference type="GO" id="GO:0004366">
    <property type="term" value="F:glycerol-3-phosphate O-acyltransferase activity"/>
    <property type="evidence" value="ECO:0007669"/>
    <property type="project" value="TreeGrafter"/>
</dbReference>
<dbReference type="Proteomes" id="UP001060919">
    <property type="component" value="Chromosome"/>
</dbReference>
<dbReference type="PANTHER" id="PTHR31605">
    <property type="entry name" value="GLYCEROL-3-PHOSPHATE O-ACYLTRANSFERASE 1"/>
    <property type="match status" value="1"/>
</dbReference>
<feature type="domain" description="Phospholipid/glycerol acyltransferase" evidence="2">
    <location>
        <begin position="36"/>
        <end position="165"/>
    </location>
</feature>
<keyword evidence="1" id="KW-0812">Transmembrane</keyword>
<keyword evidence="1" id="KW-1133">Transmembrane helix</keyword>
<dbReference type="KEGG" id="aup:AsAng_0052500"/>
<dbReference type="PANTHER" id="PTHR31605:SF0">
    <property type="entry name" value="GLYCEROL-3-PHOSPHATE O-ACYLTRANSFERASE 1"/>
    <property type="match status" value="1"/>
</dbReference>
<dbReference type="RefSeq" id="WP_264789684.1">
    <property type="nucleotide sequence ID" value="NZ_AP026867.1"/>
</dbReference>
<protein>
    <submittedName>
        <fullName evidence="3">1-acyl-sn-glycerol-3-phosphate acyltransferase</fullName>
    </submittedName>
</protein>
<dbReference type="GO" id="GO:0008654">
    <property type="term" value="P:phospholipid biosynthetic process"/>
    <property type="evidence" value="ECO:0007669"/>
    <property type="project" value="TreeGrafter"/>
</dbReference>
<proteinExistence type="predicted"/>
<evidence type="ECO:0000313" key="3">
    <source>
        <dbReference type="EMBL" id="BDS14470.1"/>
    </source>
</evidence>
<evidence type="ECO:0000313" key="4">
    <source>
        <dbReference type="Proteomes" id="UP001060919"/>
    </source>
</evidence>